<keyword evidence="5" id="KW-1185">Reference proteome</keyword>
<feature type="compositionally biased region" description="Polar residues" evidence="1">
    <location>
        <begin position="250"/>
        <end position="264"/>
    </location>
</feature>
<dbReference type="NCBIfam" id="TIGR02425">
    <property type="entry name" value="decarb_PcaC"/>
    <property type="match status" value="1"/>
</dbReference>
<evidence type="ECO:0000313" key="4">
    <source>
        <dbReference type="EMBL" id="GGP15297.1"/>
    </source>
</evidence>
<dbReference type="SUPFAM" id="SSF53474">
    <property type="entry name" value="alpha/beta-Hydrolases"/>
    <property type="match status" value="1"/>
</dbReference>
<comment type="caution">
    <text evidence="4">The sequence shown here is derived from an EMBL/GenBank/DDBJ whole genome shotgun (WGS) entry which is preliminary data.</text>
</comment>
<reference evidence="4" key="1">
    <citation type="journal article" date="2014" name="Int. J. Syst. Evol. Microbiol.">
        <title>Complete genome sequence of Corynebacterium casei LMG S-19264T (=DSM 44701T), isolated from a smear-ripened cheese.</title>
        <authorList>
            <consortium name="US DOE Joint Genome Institute (JGI-PGF)"/>
            <person name="Walter F."/>
            <person name="Albersmeier A."/>
            <person name="Kalinowski J."/>
            <person name="Ruckert C."/>
        </authorList>
    </citation>
    <scope>NUCLEOTIDE SEQUENCE</scope>
    <source>
        <strain evidence="4">CGMCC 4.7430</strain>
    </source>
</reference>
<evidence type="ECO:0000313" key="5">
    <source>
        <dbReference type="Proteomes" id="UP000660745"/>
    </source>
</evidence>
<feature type="region of interest" description="Disordered" evidence="1">
    <location>
        <begin position="242"/>
        <end position="286"/>
    </location>
</feature>
<dbReference type="InterPro" id="IPR000073">
    <property type="entry name" value="AB_hydrolase_1"/>
</dbReference>
<dbReference type="Proteomes" id="UP000660745">
    <property type="component" value="Unassembled WGS sequence"/>
</dbReference>
<dbReference type="InterPro" id="IPR003779">
    <property type="entry name" value="CMD-like"/>
</dbReference>
<name>A0A918ABR4_9ACTN</name>
<dbReference type="InterPro" id="IPR029032">
    <property type="entry name" value="AhpD-like"/>
</dbReference>
<dbReference type="PRINTS" id="PR00111">
    <property type="entry name" value="ABHYDROLASE"/>
</dbReference>
<dbReference type="SUPFAM" id="SSF69118">
    <property type="entry name" value="AhpD-like"/>
    <property type="match status" value="1"/>
</dbReference>
<dbReference type="Gene3D" id="1.20.1290.10">
    <property type="entry name" value="AhpD-like"/>
    <property type="match status" value="1"/>
</dbReference>
<dbReference type="PANTHER" id="PTHR33570">
    <property type="entry name" value="4-CARBOXYMUCONOLACTONE DECARBOXYLASE FAMILY PROTEIN"/>
    <property type="match status" value="1"/>
</dbReference>
<protein>
    <submittedName>
        <fullName evidence="4">3-oxoadipate enol-lactonase</fullName>
    </submittedName>
</protein>
<evidence type="ECO:0000259" key="2">
    <source>
        <dbReference type="Pfam" id="PF00561"/>
    </source>
</evidence>
<dbReference type="Pfam" id="PF02627">
    <property type="entry name" value="CMD"/>
    <property type="match status" value="1"/>
</dbReference>
<dbReference type="InterPro" id="IPR029058">
    <property type="entry name" value="AB_hydrolase_fold"/>
</dbReference>
<dbReference type="EMBL" id="BMNK01000018">
    <property type="protein sequence ID" value="GGP15297.1"/>
    <property type="molecule type" value="Genomic_DNA"/>
</dbReference>
<sequence length="407" mass="42059">MKLHHRLDGPADGPLLILGPSLGTTLDVWQPQVPALAAAWRVLRYDLPGHGDSPPAEGFTIDDLAQAVLDLVDEPYVAMGGISVGGAIAATAAVMAPERVRSLVLCCSSARFGEPGPWLGRAALVRGKGVTSLAPVLATRWFSAGYDGGWVLDMLGQVDTASYAACCEALAAFDLTPRLPEIAAPTLVVAGADDPATPIEHALTLATGIPGALLAAVPGAAHLASVERADAVTPAILRHLSHTPVPTAGTGDSRQGSAQGTSGTEGPGSADGAAGTGGSRWGSADGAAGMRTRREVLGDAHVDRAIAATTDFTRDFQSFITRYAWDEIWNRPGLDRRTRSCVTLTALVAHGHLDELAMHVRAALRNGLTREEIGEVLLQSAVYCGVPAANAAFGVAQRTLAALDAEE</sequence>
<feature type="domain" description="AB hydrolase-1" evidence="2">
    <location>
        <begin position="14"/>
        <end position="228"/>
    </location>
</feature>
<gene>
    <name evidence="4" type="ORF">GCM10012278_74480</name>
</gene>
<dbReference type="InterPro" id="IPR052512">
    <property type="entry name" value="4CMD/NDH-1_regulator"/>
</dbReference>
<accession>A0A918ABR4</accession>
<dbReference type="Gene3D" id="3.40.50.1820">
    <property type="entry name" value="alpha/beta hydrolase"/>
    <property type="match status" value="1"/>
</dbReference>
<dbReference type="InterPro" id="IPR012788">
    <property type="entry name" value="Decarb_PcaC"/>
</dbReference>
<dbReference type="RefSeq" id="WP_189143457.1">
    <property type="nucleotide sequence ID" value="NZ_BMNK01000018.1"/>
</dbReference>
<reference evidence="4" key="2">
    <citation type="submission" date="2020-09" db="EMBL/GenBank/DDBJ databases">
        <authorList>
            <person name="Sun Q."/>
            <person name="Zhou Y."/>
        </authorList>
    </citation>
    <scope>NUCLEOTIDE SEQUENCE</scope>
    <source>
        <strain evidence="4">CGMCC 4.7430</strain>
    </source>
</reference>
<feature type="domain" description="Carboxymuconolactone decarboxylase-like" evidence="3">
    <location>
        <begin position="315"/>
        <end position="397"/>
    </location>
</feature>
<dbReference type="AlphaFoldDB" id="A0A918ABR4"/>
<dbReference type="GO" id="GO:0051920">
    <property type="term" value="F:peroxiredoxin activity"/>
    <property type="evidence" value="ECO:0007669"/>
    <property type="project" value="InterPro"/>
</dbReference>
<proteinExistence type="predicted"/>
<dbReference type="Pfam" id="PF00561">
    <property type="entry name" value="Abhydrolase_1"/>
    <property type="match status" value="1"/>
</dbReference>
<organism evidence="4 5">
    <name type="scientific">Nonomuraea glycinis</name>
    <dbReference type="NCBI Taxonomy" id="2047744"/>
    <lineage>
        <taxon>Bacteria</taxon>
        <taxon>Bacillati</taxon>
        <taxon>Actinomycetota</taxon>
        <taxon>Actinomycetes</taxon>
        <taxon>Streptosporangiales</taxon>
        <taxon>Streptosporangiaceae</taxon>
        <taxon>Nonomuraea</taxon>
    </lineage>
</organism>
<evidence type="ECO:0000256" key="1">
    <source>
        <dbReference type="SAM" id="MobiDB-lite"/>
    </source>
</evidence>
<dbReference type="PANTHER" id="PTHR33570:SF2">
    <property type="entry name" value="CARBOXYMUCONOLACTONE DECARBOXYLASE-LIKE DOMAIN-CONTAINING PROTEIN"/>
    <property type="match status" value="1"/>
</dbReference>
<evidence type="ECO:0000259" key="3">
    <source>
        <dbReference type="Pfam" id="PF02627"/>
    </source>
</evidence>